<dbReference type="PANTHER" id="PTHR46640:SF1">
    <property type="entry name" value="FUNGAL LIPASE-LIKE DOMAIN-CONTAINING PROTEIN-RELATED"/>
    <property type="match status" value="1"/>
</dbReference>
<evidence type="ECO:0000256" key="3">
    <source>
        <dbReference type="SAM" id="Phobius"/>
    </source>
</evidence>
<keyword evidence="3" id="KW-0812">Transmembrane</keyword>
<evidence type="ECO:0000256" key="4">
    <source>
        <dbReference type="SAM" id="SignalP"/>
    </source>
</evidence>
<dbReference type="Pfam" id="PF01764">
    <property type="entry name" value="Lipase_3"/>
    <property type="match status" value="1"/>
</dbReference>
<dbReference type="CDD" id="cd00519">
    <property type="entry name" value="Lipase_3"/>
    <property type="match status" value="1"/>
</dbReference>
<keyword evidence="7" id="KW-1185">Reference proteome</keyword>
<feature type="chain" id="PRO_5040490938" description="Fungal lipase-type domain-containing protein" evidence="4">
    <location>
        <begin position="20"/>
        <end position="490"/>
    </location>
</feature>
<dbReference type="EMBL" id="CALLCH030000015">
    <property type="protein sequence ID" value="CAI4216248.1"/>
    <property type="molecule type" value="Genomic_DNA"/>
</dbReference>
<keyword evidence="3" id="KW-0472">Membrane</keyword>
<evidence type="ECO:0000259" key="5">
    <source>
        <dbReference type="Pfam" id="PF01764"/>
    </source>
</evidence>
<dbReference type="InterPro" id="IPR051299">
    <property type="entry name" value="AB_hydrolase_lip/est"/>
</dbReference>
<keyword evidence="1 4" id="KW-0732">Signal</keyword>
<organism evidence="6 7">
    <name type="scientific">Parascedosporium putredinis</name>
    <dbReference type="NCBI Taxonomy" id="1442378"/>
    <lineage>
        <taxon>Eukaryota</taxon>
        <taxon>Fungi</taxon>
        <taxon>Dikarya</taxon>
        <taxon>Ascomycota</taxon>
        <taxon>Pezizomycotina</taxon>
        <taxon>Sordariomycetes</taxon>
        <taxon>Hypocreomycetidae</taxon>
        <taxon>Microascales</taxon>
        <taxon>Microascaceae</taxon>
        <taxon>Parascedosporium</taxon>
    </lineage>
</organism>
<dbReference type="SUPFAM" id="SSF53474">
    <property type="entry name" value="alpha/beta-Hydrolases"/>
    <property type="match status" value="1"/>
</dbReference>
<dbReference type="GO" id="GO:0016787">
    <property type="term" value="F:hydrolase activity"/>
    <property type="evidence" value="ECO:0007669"/>
    <property type="project" value="UniProtKB-KW"/>
</dbReference>
<name>A0A9P1H642_9PEZI</name>
<feature type="signal peptide" evidence="4">
    <location>
        <begin position="1"/>
        <end position="19"/>
    </location>
</feature>
<dbReference type="InterPro" id="IPR002921">
    <property type="entry name" value="Fungal_lipase-type"/>
</dbReference>
<dbReference type="Gene3D" id="3.40.50.1820">
    <property type="entry name" value="alpha/beta hydrolase"/>
    <property type="match status" value="1"/>
</dbReference>
<sequence>MRLDTLYLSVLGLATVTLARNIPRDVLVRQASGCSISNQLPSEFAIRSFAGQSTNGGETLSSFDFGYLETKNNITTHCYFNSTSPNAGPTDRTPRFACENAITQFIYQDQRLTLIQAICPDTNGVASVEAAGAADVELECGSSNTTANAAESCKSKDEEFSGKFSSLNPTPANVGGTGGGEAIPIELFASLERMSRLVDIAYCVGTSGVSKPFSCVSRCKDFPSLTLVNTFSTGILLGDSCGYIAVDHGFPRPDSRNGGDRGEKAIILAFRGTYSISNTVIDLSTVPQEYVPYPRQTSPSIVMQLLREKHPDYPVYILGHSLGGAVAALAALEFKASLQWDDVVVTTFGEPRVGNKGLAQFINDVFDLESDVEPQLRTYRRVTHADDPVPLLPLSEWGYRPHSGEIFIKKPSLPPAPEDLVLCVGDDDVRCIDDSGDPDEESGSVWWSRIRFPARLKVWELLLATAITFGDWACVFLAWCGLHLGFAYIM</sequence>
<dbReference type="InterPro" id="IPR029058">
    <property type="entry name" value="AB_hydrolase_fold"/>
</dbReference>
<dbReference type="AlphaFoldDB" id="A0A9P1H642"/>
<keyword evidence="2" id="KW-0378">Hydrolase</keyword>
<feature type="transmembrane region" description="Helical" evidence="3">
    <location>
        <begin position="461"/>
        <end position="489"/>
    </location>
</feature>
<evidence type="ECO:0000256" key="1">
    <source>
        <dbReference type="ARBA" id="ARBA00022729"/>
    </source>
</evidence>
<feature type="domain" description="Fungal lipase-type" evidence="5">
    <location>
        <begin position="303"/>
        <end position="394"/>
    </location>
</feature>
<gene>
    <name evidence="6" type="ORF">PPNO1_LOCUS5908</name>
</gene>
<evidence type="ECO:0000256" key="2">
    <source>
        <dbReference type="ARBA" id="ARBA00022801"/>
    </source>
</evidence>
<reference evidence="6" key="1">
    <citation type="submission" date="2022-11" db="EMBL/GenBank/DDBJ databases">
        <authorList>
            <person name="Scott C."/>
            <person name="Bruce N."/>
        </authorList>
    </citation>
    <scope>NUCLEOTIDE SEQUENCE</scope>
</reference>
<evidence type="ECO:0000313" key="7">
    <source>
        <dbReference type="Proteomes" id="UP000838763"/>
    </source>
</evidence>
<proteinExistence type="predicted"/>
<dbReference type="PANTHER" id="PTHR46640">
    <property type="entry name" value="TRIACYLGLYCEROL LIPASE, PUTATIVE (AFU_ORTHOLOGUE AFUA_6G06510)-RELATED"/>
    <property type="match status" value="1"/>
</dbReference>
<dbReference type="OrthoDB" id="438440at2759"/>
<dbReference type="Proteomes" id="UP000838763">
    <property type="component" value="Unassembled WGS sequence"/>
</dbReference>
<evidence type="ECO:0000313" key="6">
    <source>
        <dbReference type="EMBL" id="CAI4216248.1"/>
    </source>
</evidence>
<comment type="caution">
    <text evidence="6">The sequence shown here is derived from an EMBL/GenBank/DDBJ whole genome shotgun (WGS) entry which is preliminary data.</text>
</comment>
<keyword evidence="3" id="KW-1133">Transmembrane helix</keyword>
<protein>
    <recommendedName>
        <fullName evidence="5">Fungal lipase-type domain-containing protein</fullName>
    </recommendedName>
</protein>
<dbReference type="GO" id="GO:0006629">
    <property type="term" value="P:lipid metabolic process"/>
    <property type="evidence" value="ECO:0007669"/>
    <property type="project" value="InterPro"/>
</dbReference>
<accession>A0A9P1H642</accession>